<comment type="similarity">
    <text evidence="1">Belongs to the syntaxin family.</text>
</comment>
<dbReference type="InterPro" id="IPR010989">
    <property type="entry name" value="SNARE"/>
</dbReference>
<protein>
    <submittedName>
        <fullName evidence="6">Syntaxin of plants 31</fullName>
    </submittedName>
</protein>
<dbReference type="PROSITE" id="PS00914">
    <property type="entry name" value="SYNTAXIN"/>
    <property type="match status" value="1"/>
</dbReference>
<feature type="transmembrane region" description="Helical" evidence="4">
    <location>
        <begin position="511"/>
        <end position="531"/>
    </location>
</feature>
<dbReference type="Proteomes" id="UP000585474">
    <property type="component" value="Unassembled WGS sequence"/>
</dbReference>
<keyword evidence="4" id="KW-1133">Transmembrane helix</keyword>
<dbReference type="GO" id="GO:0000139">
    <property type="term" value="C:Golgi membrane"/>
    <property type="evidence" value="ECO:0007669"/>
    <property type="project" value="TreeGrafter"/>
</dbReference>
<gene>
    <name evidence="6" type="ORF">Acr_00g0018480</name>
</gene>
<keyword evidence="4" id="KW-0472">Membrane</keyword>
<feature type="compositionally biased region" description="Low complexity" evidence="3">
    <location>
        <begin position="389"/>
        <end position="405"/>
    </location>
</feature>
<dbReference type="InterPro" id="IPR006012">
    <property type="entry name" value="Syntaxin/epimorphin_CS"/>
</dbReference>
<dbReference type="SUPFAM" id="SSF47661">
    <property type="entry name" value="t-snare proteins"/>
    <property type="match status" value="1"/>
</dbReference>
<evidence type="ECO:0000256" key="2">
    <source>
        <dbReference type="ARBA" id="ARBA00022927"/>
    </source>
</evidence>
<reference evidence="7" key="1">
    <citation type="submission" date="2019-07" db="EMBL/GenBank/DDBJ databases">
        <title>De Novo Assembly of kiwifruit Actinidia rufa.</title>
        <authorList>
            <person name="Sugita-Konishi S."/>
            <person name="Sato K."/>
            <person name="Mori E."/>
            <person name="Abe Y."/>
            <person name="Kisaki G."/>
            <person name="Hamano K."/>
            <person name="Suezawa K."/>
            <person name="Otani M."/>
            <person name="Fukuda T."/>
            <person name="Manabe T."/>
            <person name="Gomi K."/>
            <person name="Tabuchi M."/>
            <person name="Akimitsu K."/>
            <person name="Kataoka I."/>
        </authorList>
    </citation>
    <scope>NUCLEOTIDE SEQUENCE [LARGE SCALE GENOMIC DNA]</scope>
    <source>
        <strain evidence="7">cv. Fuchu</strain>
    </source>
</reference>
<dbReference type="GO" id="GO:0006886">
    <property type="term" value="P:intracellular protein transport"/>
    <property type="evidence" value="ECO:0007669"/>
    <property type="project" value="InterPro"/>
</dbReference>
<feature type="domain" description="T-SNARE coiled-coil homology" evidence="5">
    <location>
        <begin position="440"/>
        <end position="502"/>
    </location>
</feature>
<evidence type="ECO:0000256" key="3">
    <source>
        <dbReference type="SAM" id="MobiDB-lite"/>
    </source>
</evidence>
<keyword evidence="4" id="KW-0812">Transmembrane</keyword>
<name>A0A7J0DBS3_9ERIC</name>
<dbReference type="OrthoDB" id="421009at2759"/>
<dbReference type="GO" id="GO:0006888">
    <property type="term" value="P:endoplasmic reticulum to Golgi vesicle-mediated transport"/>
    <property type="evidence" value="ECO:0007669"/>
    <property type="project" value="TreeGrafter"/>
</dbReference>
<dbReference type="PROSITE" id="PS50192">
    <property type="entry name" value="T_SNARE"/>
    <property type="match status" value="1"/>
</dbReference>
<keyword evidence="2" id="KW-0813">Transport</keyword>
<comment type="caution">
    <text evidence="6">The sequence shown here is derived from an EMBL/GenBank/DDBJ whole genome shotgun (WGS) entry which is preliminary data.</text>
</comment>
<dbReference type="CDD" id="cd15844">
    <property type="entry name" value="SNARE_syntaxin5"/>
    <property type="match status" value="1"/>
</dbReference>
<evidence type="ECO:0000313" key="7">
    <source>
        <dbReference type="Proteomes" id="UP000585474"/>
    </source>
</evidence>
<evidence type="ECO:0000256" key="4">
    <source>
        <dbReference type="SAM" id="Phobius"/>
    </source>
</evidence>
<dbReference type="GO" id="GO:0031201">
    <property type="term" value="C:SNARE complex"/>
    <property type="evidence" value="ECO:0007669"/>
    <property type="project" value="TreeGrafter"/>
</dbReference>
<dbReference type="SMART" id="SM00397">
    <property type="entry name" value="t_SNARE"/>
    <property type="match status" value="1"/>
</dbReference>
<feature type="transmembrane region" description="Helical" evidence="4">
    <location>
        <begin position="148"/>
        <end position="166"/>
    </location>
</feature>
<evidence type="ECO:0000313" key="6">
    <source>
        <dbReference type="EMBL" id="GFS31652.1"/>
    </source>
</evidence>
<accession>A0A7J0DBS3</accession>
<dbReference type="EMBL" id="BJWL01000149">
    <property type="protein sequence ID" value="GFS31652.1"/>
    <property type="molecule type" value="Genomic_DNA"/>
</dbReference>
<dbReference type="Gene3D" id="1.20.58.70">
    <property type="match status" value="1"/>
</dbReference>
<dbReference type="GO" id="GO:0000149">
    <property type="term" value="F:SNARE binding"/>
    <property type="evidence" value="ECO:0007669"/>
    <property type="project" value="TreeGrafter"/>
</dbReference>
<evidence type="ECO:0000256" key="1">
    <source>
        <dbReference type="ARBA" id="ARBA00009063"/>
    </source>
</evidence>
<dbReference type="PANTHER" id="PTHR19957:SF228">
    <property type="entry name" value="SYNTAXIN-31"/>
    <property type="match status" value="1"/>
</dbReference>
<proteinExistence type="inferred from homology"/>
<keyword evidence="7" id="KW-1185">Reference proteome</keyword>
<feature type="region of interest" description="Disordered" evidence="3">
    <location>
        <begin position="358"/>
        <end position="408"/>
    </location>
</feature>
<dbReference type="PANTHER" id="PTHR19957">
    <property type="entry name" value="SYNTAXIN"/>
    <property type="match status" value="1"/>
</dbReference>
<dbReference type="Pfam" id="PF11416">
    <property type="entry name" value="Syntaxin-5_N"/>
    <property type="match status" value="1"/>
</dbReference>
<dbReference type="AlphaFoldDB" id="A0A7J0DBS3"/>
<dbReference type="GO" id="GO:0005484">
    <property type="term" value="F:SNAP receptor activity"/>
    <property type="evidence" value="ECO:0007669"/>
    <property type="project" value="InterPro"/>
</dbReference>
<dbReference type="GO" id="GO:0048278">
    <property type="term" value="P:vesicle docking"/>
    <property type="evidence" value="ECO:0007669"/>
    <property type="project" value="TreeGrafter"/>
</dbReference>
<dbReference type="Pfam" id="PF05739">
    <property type="entry name" value="SNARE"/>
    <property type="match status" value="1"/>
</dbReference>
<dbReference type="GO" id="GO:0006906">
    <property type="term" value="P:vesicle fusion"/>
    <property type="evidence" value="ECO:0007669"/>
    <property type="project" value="TreeGrafter"/>
</dbReference>
<dbReference type="InterPro" id="IPR045242">
    <property type="entry name" value="Syntaxin"/>
</dbReference>
<dbReference type="InterPro" id="IPR000727">
    <property type="entry name" value="T_SNARE_dom"/>
</dbReference>
<dbReference type="InterPro" id="IPR021538">
    <property type="entry name" value="Syntaxin-5_N"/>
</dbReference>
<organism evidence="6 7">
    <name type="scientific">Actinidia rufa</name>
    <dbReference type="NCBI Taxonomy" id="165716"/>
    <lineage>
        <taxon>Eukaryota</taxon>
        <taxon>Viridiplantae</taxon>
        <taxon>Streptophyta</taxon>
        <taxon>Embryophyta</taxon>
        <taxon>Tracheophyta</taxon>
        <taxon>Spermatophyta</taxon>
        <taxon>Magnoliopsida</taxon>
        <taxon>eudicotyledons</taxon>
        <taxon>Gunneridae</taxon>
        <taxon>Pentapetalae</taxon>
        <taxon>asterids</taxon>
        <taxon>Ericales</taxon>
        <taxon>Actinidiaceae</taxon>
        <taxon>Actinidia</taxon>
    </lineage>
</organism>
<keyword evidence="2" id="KW-0653">Protein transport</keyword>
<sequence length="532" mass="59795">MASTAVSAYRDRTSEFRSLSETLKKIVGAAHSNEPQNVSSPLSNPPATSYRSDFNKKASRIGLGIHETSLKIARLDKRAEQLVHDYCVLTYFQKWTGLRVNVGKSNLISDCVSKLKRFEKRLAWWKRQFIWKGGKHSLTKDTAANVDLSFMSLLTVLVLWLIFGILDISTQCVVPLKIDGVVLEDFRGKLCGKWGAQCIWHSILWNPLLKYEAIPKPKVSAFVWTVMLDFILTNDIETDVTRARRLMLHVPGSSEVKSWSMLLSVIDAQVAKRSSIFDDPIKEIQELTTLIKDDITALNVAVSDLQTLQNLEIADGNYSEDRVVHSTTVCDDLKNKLMGTTKQFQQVLTTRTENIKAHENRKQIFSTNLARENPLRHPAKTATEPPPWSASSGSSGSSQPSVSPSDGVQVGNQLRRRLAADNTPSHHMEMSMLQQVVPRQENSQSRAVALQNVESTITELSGIFTNLATMVVQQGELAIRIDDNMEESLVNVENARGALLRHLNQISSNRWLMIKIFAILIFFLMVFIFFVV</sequence>
<evidence type="ECO:0000259" key="5">
    <source>
        <dbReference type="PROSITE" id="PS50192"/>
    </source>
</evidence>